<evidence type="ECO:0000256" key="1">
    <source>
        <dbReference type="SAM" id="SignalP"/>
    </source>
</evidence>
<gene>
    <name evidence="3" type="ORF">NP493_1441g00033</name>
</gene>
<reference evidence="3" key="1">
    <citation type="journal article" date="2023" name="Mol. Biol. Evol.">
        <title>Third-Generation Sequencing Reveals the Adaptive Role of the Epigenome in Three Deep-Sea Polychaetes.</title>
        <authorList>
            <person name="Perez M."/>
            <person name="Aroh O."/>
            <person name="Sun Y."/>
            <person name="Lan Y."/>
            <person name="Juniper S.K."/>
            <person name="Young C.R."/>
            <person name="Angers B."/>
            <person name="Qian P.Y."/>
        </authorList>
    </citation>
    <scope>NUCLEOTIDE SEQUENCE</scope>
    <source>
        <strain evidence="3">R07B-5</strain>
    </source>
</reference>
<dbReference type="EMBL" id="JAODUO010001440">
    <property type="protein sequence ID" value="KAK2163940.1"/>
    <property type="molecule type" value="Genomic_DNA"/>
</dbReference>
<feature type="signal peptide" evidence="1">
    <location>
        <begin position="1"/>
        <end position="24"/>
    </location>
</feature>
<feature type="domain" description="VWFA" evidence="2">
    <location>
        <begin position="319"/>
        <end position="497"/>
    </location>
</feature>
<dbReference type="AlphaFoldDB" id="A0AAD9K3Z6"/>
<dbReference type="Pfam" id="PF00092">
    <property type="entry name" value="VWA"/>
    <property type="match status" value="1"/>
</dbReference>
<feature type="chain" id="PRO_5042167440" description="VWFA domain-containing protein" evidence="1">
    <location>
        <begin position="25"/>
        <end position="688"/>
    </location>
</feature>
<sequence length="688" mass="75494">MARVVVVIATALLTIFLLTDISVAATTRATIRLVNNGYEGLLVAIAETVSADQSSKVIDRVKTMFIDASSELFGATRKRVFFRSITILVPKSWGDSQPYEAAKEETFSTANVVVDDAKPNSMTTRTHAECGGPGEFIQIPLEYVTGKITDVLRKYGYPGPTIVHEWGHLRWGLRDEYQVRDYPRFYRDSDNEVAAVKCGKYMKGENVDFIKKKPCTLDPDTGLPTDTCYFKVNPFNPGVKASLMFQHNVTEMFCDNDVTDPDTLHNVEAPNEQNDMCDGRSAWEVMREHSDFKDENSPPIDVRQTTAPTFRIVQAKTQRVVLVLDVSGSMNNFTRGSTRMKRLRQAAADFLLRAVPSGYSVGIVSFGTSAQIRKDLTTISTRSDRENLIKAIPKYGSGSTAIGSGLNKSVQVLKHGGDSASGGVLILVSDGKETESPMIVDVKPMLISAEVVVHTILISDVADPQLVSLAADTRGRSFFYSGSNDTTDMVSAFWSTITDTSDGTPGLFPVEMFLETVLVPANDKVVKFVDVDSSVGRDTEFTFSYSGDSFPLDVLMTSPSGQHFTASSDNSHVSRVAKQLMISFPKDTEVGRWKILLTNDGSSAVTTQLLVSSRAPTDDSYPIRTRTFLSQNKIDFKGPQSSLKLIVGVEVMKGYEPIIGAKVEVQVGSTPWKSLNDNGQGRYIIPQL</sequence>
<keyword evidence="4" id="KW-1185">Reference proteome</keyword>
<protein>
    <recommendedName>
        <fullName evidence="2">VWFA domain-containing protein</fullName>
    </recommendedName>
</protein>
<comment type="caution">
    <text evidence="3">The sequence shown here is derived from an EMBL/GenBank/DDBJ whole genome shotgun (WGS) entry which is preliminary data.</text>
</comment>
<dbReference type="InterPro" id="IPR051266">
    <property type="entry name" value="CLCR"/>
</dbReference>
<dbReference type="InterPro" id="IPR013642">
    <property type="entry name" value="CLCA_N"/>
</dbReference>
<organism evidence="3 4">
    <name type="scientific">Ridgeia piscesae</name>
    <name type="common">Tubeworm</name>
    <dbReference type="NCBI Taxonomy" id="27915"/>
    <lineage>
        <taxon>Eukaryota</taxon>
        <taxon>Metazoa</taxon>
        <taxon>Spiralia</taxon>
        <taxon>Lophotrochozoa</taxon>
        <taxon>Annelida</taxon>
        <taxon>Polychaeta</taxon>
        <taxon>Sedentaria</taxon>
        <taxon>Canalipalpata</taxon>
        <taxon>Sabellida</taxon>
        <taxon>Siboglinidae</taxon>
        <taxon>Ridgeia</taxon>
    </lineage>
</organism>
<keyword evidence="1" id="KW-0732">Signal</keyword>
<dbReference type="CDD" id="cd00198">
    <property type="entry name" value="vWFA"/>
    <property type="match status" value="1"/>
</dbReference>
<dbReference type="PANTHER" id="PTHR10579:SF177">
    <property type="entry name" value="CALCIUM-ACTIVATED CHLORIDE CHANNEL REGULATOR 4-LIKE PROTEIN"/>
    <property type="match status" value="1"/>
</dbReference>
<dbReference type="PROSITE" id="PS50234">
    <property type="entry name" value="VWFA"/>
    <property type="match status" value="1"/>
</dbReference>
<evidence type="ECO:0000313" key="3">
    <source>
        <dbReference type="EMBL" id="KAK2163940.1"/>
    </source>
</evidence>
<dbReference type="Pfam" id="PF08434">
    <property type="entry name" value="CLCA"/>
    <property type="match status" value="1"/>
</dbReference>
<dbReference type="SUPFAM" id="SSF53300">
    <property type="entry name" value="vWA-like"/>
    <property type="match status" value="1"/>
</dbReference>
<dbReference type="Proteomes" id="UP001209878">
    <property type="component" value="Unassembled WGS sequence"/>
</dbReference>
<proteinExistence type="predicted"/>
<dbReference type="Gene3D" id="3.40.50.410">
    <property type="entry name" value="von Willebrand factor, type A domain"/>
    <property type="match status" value="1"/>
</dbReference>
<dbReference type="InterPro" id="IPR002035">
    <property type="entry name" value="VWF_A"/>
</dbReference>
<dbReference type="InterPro" id="IPR036465">
    <property type="entry name" value="vWFA_dom_sf"/>
</dbReference>
<accession>A0AAD9K3Z6</accession>
<dbReference type="PANTHER" id="PTHR10579">
    <property type="entry name" value="CALCIUM-ACTIVATED CHLORIDE CHANNEL REGULATOR"/>
    <property type="match status" value="1"/>
</dbReference>
<evidence type="ECO:0000259" key="2">
    <source>
        <dbReference type="PROSITE" id="PS50234"/>
    </source>
</evidence>
<dbReference type="SMART" id="SM00327">
    <property type="entry name" value="VWA"/>
    <property type="match status" value="1"/>
</dbReference>
<name>A0AAD9K3Z6_RIDPI</name>
<evidence type="ECO:0000313" key="4">
    <source>
        <dbReference type="Proteomes" id="UP001209878"/>
    </source>
</evidence>